<dbReference type="AlphaFoldDB" id="A1ZXI6"/>
<feature type="domain" description="DUF5916" evidence="3">
    <location>
        <begin position="246"/>
        <end position="660"/>
    </location>
</feature>
<gene>
    <name evidence="4" type="ORF">M23134_04993</name>
</gene>
<dbReference type="GO" id="GO:0004553">
    <property type="term" value="F:hydrolase activity, hydrolyzing O-glycosyl compounds"/>
    <property type="evidence" value="ECO:0007669"/>
    <property type="project" value="InterPro"/>
</dbReference>
<dbReference type="GO" id="GO:0030246">
    <property type="term" value="F:carbohydrate binding"/>
    <property type="evidence" value="ECO:0007669"/>
    <property type="project" value="InterPro"/>
</dbReference>
<evidence type="ECO:0000259" key="3">
    <source>
        <dbReference type="Pfam" id="PF19313"/>
    </source>
</evidence>
<dbReference type="Pfam" id="PF06452">
    <property type="entry name" value="CBM9_1"/>
    <property type="match status" value="1"/>
</dbReference>
<dbReference type="InterPro" id="IPR045670">
    <property type="entry name" value="DUF5916"/>
</dbReference>
<evidence type="ECO:0000259" key="2">
    <source>
        <dbReference type="Pfam" id="PF06452"/>
    </source>
</evidence>
<dbReference type="CDD" id="cd09618">
    <property type="entry name" value="CBM9_like_2"/>
    <property type="match status" value="1"/>
</dbReference>
<dbReference type="GO" id="GO:0016052">
    <property type="term" value="P:carbohydrate catabolic process"/>
    <property type="evidence" value="ECO:0007669"/>
    <property type="project" value="InterPro"/>
</dbReference>
<dbReference type="eggNOG" id="COG2091">
    <property type="taxonomic scope" value="Bacteria"/>
</dbReference>
<accession>A1ZXI6</accession>
<feature type="chain" id="PRO_5002642537" evidence="1">
    <location>
        <begin position="28"/>
        <end position="742"/>
    </location>
</feature>
<dbReference type="Proteomes" id="UP000004095">
    <property type="component" value="Unassembled WGS sequence"/>
</dbReference>
<evidence type="ECO:0000256" key="1">
    <source>
        <dbReference type="SAM" id="SignalP"/>
    </source>
</evidence>
<evidence type="ECO:0000313" key="4">
    <source>
        <dbReference type="EMBL" id="EAY24954.1"/>
    </source>
</evidence>
<protein>
    <submittedName>
        <fullName evidence="4">Lipoprotein, putative</fullName>
    </submittedName>
</protein>
<keyword evidence="5" id="KW-1185">Reference proteome</keyword>
<dbReference type="SUPFAM" id="SSF49344">
    <property type="entry name" value="CBD9-like"/>
    <property type="match status" value="1"/>
</dbReference>
<dbReference type="Gene3D" id="2.60.40.1190">
    <property type="match status" value="1"/>
</dbReference>
<organism evidence="4 5">
    <name type="scientific">Microscilla marina ATCC 23134</name>
    <dbReference type="NCBI Taxonomy" id="313606"/>
    <lineage>
        <taxon>Bacteria</taxon>
        <taxon>Pseudomonadati</taxon>
        <taxon>Bacteroidota</taxon>
        <taxon>Cytophagia</taxon>
        <taxon>Cytophagales</taxon>
        <taxon>Microscillaceae</taxon>
        <taxon>Microscilla</taxon>
    </lineage>
</organism>
<dbReference type="EMBL" id="AAWS01000058">
    <property type="protein sequence ID" value="EAY24954.1"/>
    <property type="molecule type" value="Genomic_DNA"/>
</dbReference>
<dbReference type="RefSeq" id="WP_002703889.1">
    <property type="nucleotide sequence ID" value="NZ_AAWS01000058.1"/>
</dbReference>
<keyword evidence="1" id="KW-0732">Signal</keyword>
<dbReference type="Pfam" id="PF19313">
    <property type="entry name" value="DUF5916"/>
    <property type="match status" value="1"/>
</dbReference>
<comment type="caution">
    <text evidence="4">The sequence shown here is derived from an EMBL/GenBank/DDBJ whole genome shotgun (WGS) entry which is preliminary data.</text>
</comment>
<dbReference type="InterPro" id="IPR010502">
    <property type="entry name" value="Carb-bd_dom_fam9"/>
</dbReference>
<sequence length="742" mass="84905">MKKQLSNYQRLCLLVCWLFACSLTSYAKPNPTRNQQTYKVNIVRTAAKIKIDGNINEEAWKSTHAARNFLRKWPTDKGQAEAQTEVRLLYDDHFLYISAVCFIDKKPVIQTLRRDAGHWNSDGFAILMDPMNQHSNGFLFGVNAGGAQMEGLTVGGQNSMEWDAKWYSRVKLHHDRWVVEMAIPFKSLRYSETIDKWGINFIRNDMQRNAYSTWAHVPIPYDGTDLGYTGALRWDSPPKKVKGNVVLIPYMIGGLSENFEETSGLERRGNAGLDAKIAITSNLNLDLTINPDFSQVDVDQQVTNLSRFSLFFPERRNFFLENRDLFANFGSGRAQPFFSRKVGLKNGEPVPILAGARLSGNITKSMRVGILDVQTQGNNEADSLGQNQFVATVQQQIWGRSSINAILVNRQAFDGTNMLANDFNRVAGMEFRYLSNNGDLRGNLRGFKSFTPDHLDRSLTYGGFAEYRNRKFNAGVSYEQFQENFIAELGFTPRLQNYDVVNDRTVNIGFTRWAVWGSYTVFSKGGVINNHRFNHWHVLYNNDVTGQFQERSMGFNYDLNFTNSSNLSLSARYSEVQLPFDLDLIGGDEYLPATFYAYNWGRAEYNSDSRQPFSVGTFVQYGTFYNGTRLSYGGGINFRAQPWGNFRVNVSQNYIELPGSYGTANLTLVSPTIEISFSNTMFWTTFLQYNTQADNFNINSRFQWRFRPMSDLFIVYTDNYFAEAFKVKNRALVIKLSYWLNL</sequence>
<reference evidence="4 5" key="1">
    <citation type="submission" date="2007-01" db="EMBL/GenBank/DDBJ databases">
        <authorList>
            <person name="Haygood M."/>
            <person name="Podell S."/>
            <person name="Anderson C."/>
            <person name="Hopkinson B."/>
            <person name="Roe K."/>
            <person name="Barbeau K."/>
            <person name="Gaasterland T."/>
            <person name="Ferriera S."/>
            <person name="Johnson J."/>
            <person name="Kravitz S."/>
            <person name="Beeson K."/>
            <person name="Sutton G."/>
            <person name="Rogers Y.-H."/>
            <person name="Friedman R."/>
            <person name="Frazier M."/>
            <person name="Venter J.C."/>
        </authorList>
    </citation>
    <scope>NUCLEOTIDE SEQUENCE [LARGE SCALE GENOMIC DNA]</scope>
    <source>
        <strain evidence="4 5">ATCC 23134</strain>
    </source>
</reference>
<dbReference type="OrthoDB" id="9786766at2"/>
<feature type="signal peptide" evidence="1">
    <location>
        <begin position="1"/>
        <end position="27"/>
    </location>
</feature>
<feature type="domain" description="Carbohydrate-binding" evidence="2">
    <location>
        <begin position="51"/>
        <end position="213"/>
    </location>
</feature>
<proteinExistence type="predicted"/>
<keyword evidence="4" id="KW-0449">Lipoprotein</keyword>
<evidence type="ECO:0000313" key="5">
    <source>
        <dbReference type="Proteomes" id="UP000004095"/>
    </source>
</evidence>
<dbReference type="PROSITE" id="PS51257">
    <property type="entry name" value="PROKAR_LIPOPROTEIN"/>
    <property type="match status" value="1"/>
</dbReference>
<name>A1ZXI6_MICM2</name>